<gene>
    <name evidence="1" type="ORF">PHYPADRAFT_103987</name>
</gene>
<dbReference type="HOGENOM" id="CLU_075484_0_0_1"/>
<dbReference type="AlphaFoldDB" id="A9U7P0"/>
<dbReference type="eggNOG" id="ENOG502S6KX">
    <property type="taxonomic scope" value="Eukaryota"/>
</dbReference>
<accession>A9U7P0</accession>
<dbReference type="InterPro" id="IPR023296">
    <property type="entry name" value="Glyco_hydro_beta-prop_sf"/>
</dbReference>
<dbReference type="PANTHER" id="PTHR37036:SF2">
    <property type="entry name" value="DUF1861 FAMILY PROTEIN"/>
    <property type="match status" value="1"/>
</dbReference>
<proteinExistence type="predicted"/>
<dbReference type="Pfam" id="PF08950">
    <property type="entry name" value="DUF1861"/>
    <property type="match status" value="1"/>
</dbReference>
<organism>
    <name type="scientific">Physcomitrium patens</name>
    <name type="common">Spreading-leaved earth moss</name>
    <name type="synonym">Physcomitrella patens</name>
    <dbReference type="NCBI Taxonomy" id="3218"/>
    <lineage>
        <taxon>Eukaryota</taxon>
        <taxon>Viridiplantae</taxon>
        <taxon>Streptophyta</taxon>
        <taxon>Embryophyta</taxon>
        <taxon>Bryophyta</taxon>
        <taxon>Bryophytina</taxon>
        <taxon>Bryopsida</taxon>
        <taxon>Funariidae</taxon>
        <taxon>Funariales</taxon>
        <taxon>Funariaceae</taxon>
        <taxon>Physcomitrium</taxon>
    </lineage>
</organism>
<dbReference type="Gene3D" id="2.115.10.20">
    <property type="entry name" value="Glycosyl hydrolase domain, family 43"/>
    <property type="match status" value="1"/>
</dbReference>
<reference evidence="1" key="1">
    <citation type="journal article" date="2008" name="Science">
        <title>The Physcomitrella genome reveals evolutionary insights into the conquest of land by plants.</title>
        <authorList>
            <person name="Rensing S."/>
            <person name="Lang D."/>
            <person name="Zimmer A."/>
            <person name="Terry A."/>
            <person name="Salamov A."/>
            <person name="Shapiro H."/>
            <person name="Nishiyama T."/>
            <person name="Perroud P.-F."/>
            <person name="Lindquist E."/>
            <person name="Kamisugi Y."/>
            <person name="Tanahashi T."/>
            <person name="Sakakibara K."/>
            <person name="Fujita T."/>
            <person name="Oishi K."/>
            <person name="Shin-I T."/>
            <person name="Kuroki Y."/>
            <person name="Toyoda A."/>
            <person name="Suzuki Y."/>
            <person name="Hashimoto A."/>
            <person name="Yamaguchi K."/>
            <person name="Sugano A."/>
            <person name="Kohara Y."/>
            <person name="Fujiyama A."/>
            <person name="Anterola A."/>
            <person name="Aoki S."/>
            <person name="Ashton N."/>
            <person name="Barbazuk W.B."/>
            <person name="Barker E."/>
            <person name="Bennetzen J."/>
            <person name="Bezanilla M."/>
            <person name="Blankenship R."/>
            <person name="Cho S.H."/>
            <person name="Dutcher S."/>
            <person name="Estelle M."/>
            <person name="Fawcett J.A."/>
            <person name="Gundlach H."/>
            <person name="Hanada K."/>
            <person name="Heyl A."/>
            <person name="Hicks K.A."/>
            <person name="Hugh J."/>
            <person name="Lohr M."/>
            <person name="Mayer K."/>
            <person name="Melkozernov A."/>
            <person name="Murata T."/>
            <person name="Nelson D."/>
            <person name="Pils B."/>
            <person name="Prigge M."/>
            <person name="Reiss B."/>
            <person name="Renner T."/>
            <person name="Rombauts S."/>
            <person name="Rushton P."/>
            <person name="Sanderfoot A."/>
            <person name="Schween G."/>
            <person name="Shiu S.-H."/>
            <person name="Stueber K."/>
            <person name="Theodoulou F.L."/>
            <person name="Tu H."/>
            <person name="Van de Peer Y."/>
            <person name="Verrier P.J."/>
            <person name="Waters E."/>
            <person name="Wood A."/>
            <person name="Yang L."/>
            <person name="Cove D."/>
            <person name="Cuming A."/>
            <person name="Hasebe M."/>
            <person name="Lucas S."/>
            <person name="Mishler D.B."/>
            <person name="Reski R."/>
            <person name="Grigoriev I."/>
            <person name="Quatrano R.S."/>
            <person name="Boore J.L."/>
        </authorList>
    </citation>
    <scope>NUCLEOTIDE SEQUENCE [LARGE SCALE GENOMIC DNA]</scope>
</reference>
<dbReference type="PANTHER" id="PTHR37036">
    <property type="match status" value="1"/>
</dbReference>
<dbReference type="EMBL" id="DS546593">
    <property type="protein sequence ID" value="EDQ48313.1"/>
    <property type="molecule type" value="Genomic_DNA"/>
</dbReference>
<feature type="non-terminal residue" evidence="1">
    <location>
        <position position="332"/>
    </location>
</feature>
<sequence length="332" mass="36216">MVVFFAEEGGRWLPLEGAPVLELQDPFHCRIGGKLIVGGVEIYPHPDNEGALMWRTVFYRGSGLSDLEPFFKGPDGMKDIRLVELADGEVGVFTRPQGRKGGRGKIGFARASSLDGLTLELIEDAPLLEGQFAEGEWGGANEAHLLQDGRIGVLGHVACFDEAGDRHYYPMAFVFDADGAGCSKLSIIAERSVFLPGPAKRADLQDVVFSGGLLRRTDGTAVLYAGISDADAQRLVIADPFAGFYRYEQNPLVTPADVKPHREDFEVIGAFNAGVAEYDGEVILLLRVAERPISEDPEAVLAPVYNREKGGLDLIPIRKDDERYDLSDPRVI</sequence>
<evidence type="ECO:0000313" key="1">
    <source>
        <dbReference type="EMBL" id="EDQ48313.1"/>
    </source>
</evidence>
<dbReference type="SUPFAM" id="SSF75005">
    <property type="entry name" value="Arabinanase/levansucrase/invertase"/>
    <property type="match status" value="2"/>
</dbReference>
<dbReference type="InterPro" id="IPR015045">
    <property type="entry name" value="MPT-1-like_LmxM"/>
</dbReference>
<name>A9U7P0_PHYPA</name>
<protein>
    <submittedName>
        <fullName evidence="1">Predicted protein</fullName>
    </submittedName>
</protein>